<proteinExistence type="predicted"/>
<protein>
    <submittedName>
        <fullName evidence="1">Uncharacterized protein</fullName>
    </submittedName>
</protein>
<sequence length="233" mass="26305">MMALVYHGTPLTPRAALMAVSGRAFCVSYFRPDSVQDVEAISPFIMFDNGAFSFWMQSLRAGVDPMDAGRSEWSVYFEWLEARLFEPGRWAVIPDKPAAPSQMNDGLVNEWPFGPARGAPVWHMDGPIDRLGRLCDRFDRVCLGWIGDPKREPVGCDAFRRRMDEVDALFGNRWPVTHMLRGVLVGGDYPFASCDSTSLAQNHHRYRQPLFAGLPDEWSGVRAYAEKLERMAA</sequence>
<dbReference type="AlphaFoldDB" id="A0A7W7EZ87"/>
<name>A0A7W7EZ87_9SPHN</name>
<gene>
    <name evidence="1" type="ORF">GGQ96_003141</name>
</gene>
<reference evidence="1 2" key="1">
    <citation type="submission" date="2020-08" db="EMBL/GenBank/DDBJ databases">
        <title>Genomic Encyclopedia of Type Strains, Phase IV (KMG-IV): sequencing the most valuable type-strain genomes for metagenomic binning, comparative biology and taxonomic classification.</title>
        <authorList>
            <person name="Goeker M."/>
        </authorList>
    </citation>
    <scope>NUCLEOTIDE SEQUENCE [LARGE SCALE GENOMIC DNA]</scope>
    <source>
        <strain evidence="1 2">DSM 15867</strain>
    </source>
</reference>
<dbReference type="Proteomes" id="UP000574769">
    <property type="component" value="Unassembled WGS sequence"/>
</dbReference>
<organism evidence="1 2">
    <name type="scientific">Sphingomonas abaci</name>
    <dbReference type="NCBI Taxonomy" id="237611"/>
    <lineage>
        <taxon>Bacteria</taxon>
        <taxon>Pseudomonadati</taxon>
        <taxon>Pseudomonadota</taxon>
        <taxon>Alphaproteobacteria</taxon>
        <taxon>Sphingomonadales</taxon>
        <taxon>Sphingomonadaceae</taxon>
        <taxon>Sphingomonas</taxon>
    </lineage>
</organism>
<dbReference type="RefSeq" id="WP_184116395.1">
    <property type="nucleotide sequence ID" value="NZ_JACHNY010000007.1"/>
</dbReference>
<evidence type="ECO:0000313" key="2">
    <source>
        <dbReference type="Proteomes" id="UP000574769"/>
    </source>
</evidence>
<dbReference type="EMBL" id="JACHNY010000007">
    <property type="protein sequence ID" value="MBB4618991.1"/>
    <property type="molecule type" value="Genomic_DNA"/>
</dbReference>
<keyword evidence="2" id="KW-1185">Reference proteome</keyword>
<accession>A0A7W7EZ87</accession>
<comment type="caution">
    <text evidence="1">The sequence shown here is derived from an EMBL/GenBank/DDBJ whole genome shotgun (WGS) entry which is preliminary data.</text>
</comment>
<evidence type="ECO:0000313" key="1">
    <source>
        <dbReference type="EMBL" id="MBB4618991.1"/>
    </source>
</evidence>